<organism evidence="3">
    <name type="scientific">marine metagenome</name>
    <dbReference type="NCBI Taxonomy" id="408172"/>
    <lineage>
        <taxon>unclassified sequences</taxon>
        <taxon>metagenomes</taxon>
        <taxon>ecological metagenomes</taxon>
    </lineage>
</organism>
<feature type="domain" description="AB hydrolase-1" evidence="2">
    <location>
        <begin position="46"/>
        <end position="285"/>
    </location>
</feature>
<sequence>MIYRIILLILCIETGWGKNIEVVEVKAGQFIFNCRTAGVKNSGEGVILLHGFPTTSYMYVDLMELLAENGYRAVAPDQRGYSPKARPKSLKEYSAEKIVNDVFSLADAFGFDRFHLIGHDWGASIGWGAVASQPDRIISWTALSVPHPKAFLEALETDDDQKTKSRYFKFFKLPYIPELYFSFNNYRVLTRNVWTSSTDKEIETFLDVFRGEGALKGGLNWYRANLGSKNITGIKESPADIITPTLFIWGNQDPALGRKGTELTLHYMKGPYYRFIEIDAGHWLIQDAYVEVSEAIIDHLELSTPIVEQQSKQEIH</sequence>
<protein>
    <recommendedName>
        <fullName evidence="2">AB hydrolase-1 domain-containing protein</fullName>
    </recommendedName>
</protein>
<dbReference type="PANTHER" id="PTHR43329">
    <property type="entry name" value="EPOXIDE HYDROLASE"/>
    <property type="match status" value="1"/>
</dbReference>
<dbReference type="InterPro" id="IPR029058">
    <property type="entry name" value="AB_hydrolase_fold"/>
</dbReference>
<name>A0A382AGN8_9ZZZZ</name>
<dbReference type="GO" id="GO:0016787">
    <property type="term" value="F:hydrolase activity"/>
    <property type="evidence" value="ECO:0007669"/>
    <property type="project" value="UniProtKB-KW"/>
</dbReference>
<accession>A0A382AGN8</accession>
<gene>
    <name evidence="3" type="ORF">METZ01_LOCUS153584</name>
</gene>
<dbReference type="EMBL" id="UINC01025337">
    <property type="protein sequence ID" value="SVB00730.1"/>
    <property type="molecule type" value="Genomic_DNA"/>
</dbReference>
<reference evidence="3" key="1">
    <citation type="submission" date="2018-05" db="EMBL/GenBank/DDBJ databases">
        <authorList>
            <person name="Lanie J.A."/>
            <person name="Ng W.-L."/>
            <person name="Kazmierczak K.M."/>
            <person name="Andrzejewski T.M."/>
            <person name="Davidsen T.M."/>
            <person name="Wayne K.J."/>
            <person name="Tettelin H."/>
            <person name="Glass J.I."/>
            <person name="Rusch D."/>
            <person name="Podicherti R."/>
            <person name="Tsui H.-C.T."/>
            <person name="Winkler M.E."/>
        </authorList>
    </citation>
    <scope>NUCLEOTIDE SEQUENCE</scope>
</reference>
<evidence type="ECO:0000313" key="3">
    <source>
        <dbReference type="EMBL" id="SVB00730.1"/>
    </source>
</evidence>
<dbReference type="AlphaFoldDB" id="A0A382AGN8"/>
<dbReference type="Gene3D" id="3.40.50.1820">
    <property type="entry name" value="alpha/beta hydrolase"/>
    <property type="match status" value="1"/>
</dbReference>
<dbReference type="InterPro" id="IPR000073">
    <property type="entry name" value="AB_hydrolase_1"/>
</dbReference>
<dbReference type="PRINTS" id="PR00412">
    <property type="entry name" value="EPOXHYDRLASE"/>
</dbReference>
<dbReference type="InterPro" id="IPR000639">
    <property type="entry name" value="Epox_hydrolase-like"/>
</dbReference>
<dbReference type="SUPFAM" id="SSF53474">
    <property type="entry name" value="alpha/beta-Hydrolases"/>
    <property type="match status" value="1"/>
</dbReference>
<proteinExistence type="predicted"/>
<dbReference type="Pfam" id="PF00561">
    <property type="entry name" value="Abhydrolase_1"/>
    <property type="match status" value="1"/>
</dbReference>
<keyword evidence="1" id="KW-0378">Hydrolase</keyword>
<evidence type="ECO:0000259" key="2">
    <source>
        <dbReference type="Pfam" id="PF00561"/>
    </source>
</evidence>
<evidence type="ECO:0000256" key="1">
    <source>
        <dbReference type="ARBA" id="ARBA00022801"/>
    </source>
</evidence>